<proteinExistence type="inferred from homology"/>
<sequence>MFKGFRKKASLLSLTSTTSNESTGSSGTGGATTQAKSPFEKVIKQVRDFEIALQAMDFLLDDRSEDGIKLLQKESKLSSRLEQPHAILPLAQGVMEFIEATLGFESDVMTKAHHTLDSAESASLNNGKYNVKHKLNTSHIYPPGTEFQVTYAESTLLNALVMLLRENNGMVESAKALYKLRRAYHALDGIYKKIKESEPAFKKNLAKLAKQSAAAGNNGSSGFSASVSTVDLPGYDTSSLSSTTSLPEDVKLMKDLETVYQMRRARIEGTLLPKSVDAEKINLFEGSSANGGTPTPDVSRKTSMSMLRGGRDQTPPVNTTFLRDPATATATSSTTVLDVPPPSLTVESDASDDEFCDAEDSFDTLDGPNNKEDPKFFFDKSSVSGLSPGTANLEISPTVSYTSSDNSSSSPTHLHVSTIDEFIHSGVQLCFGILQVVLSLIPPTIGKVLSIVGFRGDRETGLKMLWRTAITSRNIHGELALLCLLVFYDGPVQFVDVGYQLPGHEDHHVTDVINIDNRTSISESELDKVLKNPSLYTPQLTTRARRHFPHNALWLLQECRILASNGNLAEAAERMQAFTDDPECNIQMQQIEALLVFDRAMFYCFKHDLDEAARDLISLIDINSWSKGLYLFMAGCCYLSKMRQLKMSRGSEEEISKYSQLAEKYMRKLAPSYVPGHATNTNVKKGGIGGSNKQMPFDKFLLRKLDHIEARQRSTGLPFVDCVGTSPMHELIYFWNGYNRMTERELALTMQHLSYSATAGSDLSPEGPSHAKIAETPDEAMIRYFLQSIALRSQGEVERGMKILDTHVISKYVESDTPFKFTRMSYSPYLYPTALYERSMFIWMSSVQNKDFKAKATINECKSWLKKAETVADIGDYELSNRTGMRIKAAADRLDHLYQQ</sequence>
<feature type="region of interest" description="Disordered" evidence="2">
    <location>
        <begin position="285"/>
        <end position="370"/>
    </location>
</feature>
<gene>
    <name evidence="3" type="primary">IML2</name>
    <name evidence="3" type="ORF">CAAN4_E12376</name>
</gene>
<dbReference type="InterPro" id="IPR019412">
    <property type="entry name" value="IML2/TPR_39"/>
</dbReference>
<evidence type="ECO:0000256" key="1">
    <source>
        <dbReference type="ARBA" id="ARBA00010925"/>
    </source>
</evidence>
<name>A0ABP0EF12_9ASCO</name>
<dbReference type="PANTHER" id="PTHR31859:SF1">
    <property type="entry name" value="TETRATRICOPEPTIDE REPEAT PROTEIN 39C"/>
    <property type="match status" value="1"/>
</dbReference>
<evidence type="ECO:0000313" key="4">
    <source>
        <dbReference type="Proteomes" id="UP001497600"/>
    </source>
</evidence>
<dbReference type="Proteomes" id="UP001497600">
    <property type="component" value="Chromosome E"/>
</dbReference>
<protein>
    <submittedName>
        <fullName evidence="3">Inclusion body clearance protein Iml2p</fullName>
    </submittedName>
</protein>
<comment type="similarity">
    <text evidence="1">Belongs to the IML2 family.</text>
</comment>
<dbReference type="PANTHER" id="PTHR31859">
    <property type="entry name" value="TETRATRICOPEPTIDE REPEAT PROTEIN 39 FAMILY MEMBER"/>
    <property type="match status" value="1"/>
</dbReference>
<dbReference type="Pfam" id="PF10300">
    <property type="entry name" value="Iml2-TPR_39"/>
    <property type="match status" value="1"/>
</dbReference>
<feature type="compositionally biased region" description="Low complexity" evidence="2">
    <location>
        <begin position="16"/>
        <end position="25"/>
    </location>
</feature>
<feature type="compositionally biased region" description="Low complexity" evidence="2">
    <location>
        <begin position="326"/>
        <end position="335"/>
    </location>
</feature>
<keyword evidence="4" id="KW-1185">Reference proteome</keyword>
<feature type="region of interest" description="Disordered" evidence="2">
    <location>
        <begin position="16"/>
        <end position="36"/>
    </location>
</feature>
<evidence type="ECO:0000313" key="3">
    <source>
        <dbReference type="EMBL" id="CAK7908911.1"/>
    </source>
</evidence>
<feature type="compositionally biased region" description="Acidic residues" evidence="2">
    <location>
        <begin position="349"/>
        <end position="363"/>
    </location>
</feature>
<accession>A0ABP0EF12</accession>
<reference evidence="3 4" key="1">
    <citation type="submission" date="2024-01" db="EMBL/GenBank/DDBJ databases">
        <authorList>
            <consortium name="Genoscope - CEA"/>
            <person name="William W."/>
        </authorList>
    </citation>
    <scope>NUCLEOTIDE SEQUENCE [LARGE SCALE GENOMIC DNA]</scope>
    <source>
        <strain evidence="3 4">29B2s-10</strain>
    </source>
</reference>
<evidence type="ECO:0000256" key="2">
    <source>
        <dbReference type="SAM" id="MobiDB-lite"/>
    </source>
</evidence>
<organism evidence="3 4">
    <name type="scientific">[Candida] anglica</name>
    <dbReference type="NCBI Taxonomy" id="148631"/>
    <lineage>
        <taxon>Eukaryota</taxon>
        <taxon>Fungi</taxon>
        <taxon>Dikarya</taxon>
        <taxon>Ascomycota</taxon>
        <taxon>Saccharomycotina</taxon>
        <taxon>Pichiomycetes</taxon>
        <taxon>Debaryomycetaceae</taxon>
        <taxon>Kurtzmaniella</taxon>
    </lineage>
</organism>
<dbReference type="EMBL" id="OZ004257">
    <property type="protein sequence ID" value="CAK7908911.1"/>
    <property type="molecule type" value="Genomic_DNA"/>
</dbReference>